<name>A0A6D2JSS8_9BRAS</name>
<feature type="compositionally biased region" description="Basic and acidic residues" evidence="2">
    <location>
        <begin position="22"/>
        <end position="36"/>
    </location>
</feature>
<keyword evidence="3" id="KW-0472">Membrane</keyword>
<keyword evidence="3" id="KW-0812">Transmembrane</keyword>
<accession>A0A6D2JSS8</accession>
<evidence type="ECO:0000256" key="2">
    <source>
        <dbReference type="SAM" id="MobiDB-lite"/>
    </source>
</evidence>
<proteinExistence type="predicted"/>
<protein>
    <submittedName>
        <fullName evidence="4">Uncharacterized protein</fullName>
    </submittedName>
</protein>
<keyword evidence="3" id="KW-1133">Transmembrane helix</keyword>
<dbReference type="AlphaFoldDB" id="A0A6D2JSS8"/>
<dbReference type="EMBL" id="CACVBM020001227">
    <property type="protein sequence ID" value="CAA7040278.1"/>
    <property type="molecule type" value="Genomic_DNA"/>
</dbReference>
<feature type="coiled-coil region" evidence="1">
    <location>
        <begin position="77"/>
        <end position="104"/>
    </location>
</feature>
<dbReference type="Proteomes" id="UP000467841">
    <property type="component" value="Unassembled WGS sequence"/>
</dbReference>
<reference evidence="4" key="1">
    <citation type="submission" date="2020-01" db="EMBL/GenBank/DDBJ databases">
        <authorList>
            <person name="Mishra B."/>
        </authorList>
    </citation>
    <scope>NUCLEOTIDE SEQUENCE [LARGE SCALE GENOMIC DNA]</scope>
</reference>
<feature type="region of interest" description="Disordered" evidence="2">
    <location>
        <begin position="21"/>
        <end position="51"/>
    </location>
</feature>
<evidence type="ECO:0000256" key="3">
    <source>
        <dbReference type="SAM" id="Phobius"/>
    </source>
</evidence>
<keyword evidence="1" id="KW-0175">Coiled coil</keyword>
<sequence length="120" mass="13780">MMLKSVFSKYARARARAVAGARTERNFSSRRSESQGRRFSSSISHSPQDISLGKPTLFAVTVFGGTFVYMITDIVMYNVHNRRLKTIREEYKNLRDISKKVSEKLFAEGNRQRVGNIQEN</sequence>
<keyword evidence="5" id="KW-1185">Reference proteome</keyword>
<feature type="transmembrane region" description="Helical" evidence="3">
    <location>
        <begin position="57"/>
        <end position="79"/>
    </location>
</feature>
<feature type="compositionally biased region" description="Low complexity" evidence="2">
    <location>
        <begin position="40"/>
        <end position="51"/>
    </location>
</feature>
<comment type="caution">
    <text evidence="4">The sequence shown here is derived from an EMBL/GenBank/DDBJ whole genome shotgun (WGS) entry which is preliminary data.</text>
</comment>
<evidence type="ECO:0000313" key="5">
    <source>
        <dbReference type="Proteomes" id="UP000467841"/>
    </source>
</evidence>
<evidence type="ECO:0000256" key="1">
    <source>
        <dbReference type="SAM" id="Coils"/>
    </source>
</evidence>
<gene>
    <name evidence="4" type="ORF">MERR_LOCUS27513</name>
</gene>
<evidence type="ECO:0000313" key="4">
    <source>
        <dbReference type="EMBL" id="CAA7040278.1"/>
    </source>
</evidence>
<organism evidence="4 5">
    <name type="scientific">Microthlaspi erraticum</name>
    <dbReference type="NCBI Taxonomy" id="1685480"/>
    <lineage>
        <taxon>Eukaryota</taxon>
        <taxon>Viridiplantae</taxon>
        <taxon>Streptophyta</taxon>
        <taxon>Embryophyta</taxon>
        <taxon>Tracheophyta</taxon>
        <taxon>Spermatophyta</taxon>
        <taxon>Magnoliopsida</taxon>
        <taxon>eudicotyledons</taxon>
        <taxon>Gunneridae</taxon>
        <taxon>Pentapetalae</taxon>
        <taxon>rosids</taxon>
        <taxon>malvids</taxon>
        <taxon>Brassicales</taxon>
        <taxon>Brassicaceae</taxon>
        <taxon>Coluteocarpeae</taxon>
        <taxon>Microthlaspi</taxon>
    </lineage>
</organism>